<protein>
    <recommendedName>
        <fullName evidence="4">Mechanosensitive ion channel protein MscS</fullName>
    </recommendedName>
</protein>
<keyword evidence="3" id="KW-1185">Reference proteome</keyword>
<accession>A0A919ENL8</accession>
<evidence type="ECO:0000256" key="1">
    <source>
        <dbReference type="SAM" id="Phobius"/>
    </source>
</evidence>
<gene>
    <name evidence="2" type="ORF">GCM10017161_30810</name>
</gene>
<dbReference type="RefSeq" id="WP_189772414.1">
    <property type="nucleotide sequence ID" value="NZ_BNCK01000007.1"/>
</dbReference>
<feature type="transmembrane region" description="Helical" evidence="1">
    <location>
        <begin position="349"/>
        <end position="368"/>
    </location>
</feature>
<organism evidence="2 3">
    <name type="scientific">Thalassotalea marina</name>
    <dbReference type="NCBI Taxonomy" id="1673741"/>
    <lineage>
        <taxon>Bacteria</taxon>
        <taxon>Pseudomonadati</taxon>
        <taxon>Pseudomonadota</taxon>
        <taxon>Gammaproteobacteria</taxon>
        <taxon>Alteromonadales</taxon>
        <taxon>Colwelliaceae</taxon>
        <taxon>Thalassotalea</taxon>
    </lineage>
</organism>
<keyword evidence="1" id="KW-0812">Transmembrane</keyword>
<feature type="transmembrane region" description="Helical" evidence="1">
    <location>
        <begin position="239"/>
        <end position="256"/>
    </location>
</feature>
<sequence>MENRSAWQLMWPVALTLLIPLVVAYFVYPAHLPPGFGEFPPTFGGEVPGFSLPYFLTMGACALFITCLILFPKWFGFKGEAPKSRPKSTAKLPWWFYLGGVVMGFFWWLMWTRETPFGSLVLWSFTPLWWGFIFLLDGIVYQRNNGASLFSEKPKLLFISAIVSIIGWAYFEYYDYFVLGNWYYPNANHVGWSRTTIVIEFLITYSTVTPVLLIWYNLLNTFPKLVARYQNGPKMPLNGNHLIFIGALLIAAMVYWPFKLFWVVWIGPYAVMTGILMRNNIWNPFTDIAKGNWSAGVLIGVSSLLNGFFWEMWNYGSSNPNAEPITNPNYWIYNIPYVDVIHVFSEMPLLGYFGYIPFGVLVWQVFIWSGKLFNFDTEILIPPKEN</sequence>
<feature type="transmembrane region" description="Helical" evidence="1">
    <location>
        <begin position="197"/>
        <end position="218"/>
    </location>
</feature>
<comment type="caution">
    <text evidence="2">The sequence shown here is derived from an EMBL/GenBank/DDBJ whole genome shotgun (WGS) entry which is preliminary data.</text>
</comment>
<evidence type="ECO:0000313" key="3">
    <source>
        <dbReference type="Proteomes" id="UP000623842"/>
    </source>
</evidence>
<feature type="transmembrane region" description="Helical" evidence="1">
    <location>
        <begin position="9"/>
        <end position="31"/>
    </location>
</feature>
<feature type="transmembrane region" description="Helical" evidence="1">
    <location>
        <begin position="92"/>
        <end position="111"/>
    </location>
</feature>
<evidence type="ECO:0008006" key="4">
    <source>
        <dbReference type="Google" id="ProtNLM"/>
    </source>
</evidence>
<dbReference type="Proteomes" id="UP000623842">
    <property type="component" value="Unassembled WGS sequence"/>
</dbReference>
<feature type="transmembrane region" description="Helical" evidence="1">
    <location>
        <begin position="156"/>
        <end position="177"/>
    </location>
</feature>
<proteinExistence type="predicted"/>
<name>A0A919ENL8_9GAMM</name>
<feature type="transmembrane region" description="Helical" evidence="1">
    <location>
        <begin position="293"/>
        <end position="310"/>
    </location>
</feature>
<feature type="transmembrane region" description="Helical" evidence="1">
    <location>
        <begin position="117"/>
        <end position="136"/>
    </location>
</feature>
<reference evidence="2" key="1">
    <citation type="journal article" date="2014" name="Int. J. Syst. Evol. Microbiol.">
        <title>Complete genome sequence of Corynebacterium casei LMG S-19264T (=DSM 44701T), isolated from a smear-ripened cheese.</title>
        <authorList>
            <consortium name="US DOE Joint Genome Institute (JGI-PGF)"/>
            <person name="Walter F."/>
            <person name="Albersmeier A."/>
            <person name="Kalinowski J."/>
            <person name="Ruckert C."/>
        </authorList>
    </citation>
    <scope>NUCLEOTIDE SEQUENCE</scope>
    <source>
        <strain evidence="2">KCTC 42731</strain>
    </source>
</reference>
<dbReference type="EMBL" id="BNCK01000007">
    <property type="protein sequence ID" value="GHG00040.1"/>
    <property type="molecule type" value="Genomic_DNA"/>
</dbReference>
<keyword evidence="1" id="KW-1133">Transmembrane helix</keyword>
<keyword evidence="1" id="KW-0472">Membrane</keyword>
<reference evidence="2" key="2">
    <citation type="submission" date="2020-09" db="EMBL/GenBank/DDBJ databases">
        <authorList>
            <person name="Sun Q."/>
            <person name="Kim S."/>
        </authorList>
    </citation>
    <scope>NUCLEOTIDE SEQUENCE</scope>
    <source>
        <strain evidence="2">KCTC 42731</strain>
    </source>
</reference>
<feature type="transmembrane region" description="Helical" evidence="1">
    <location>
        <begin position="262"/>
        <end position="281"/>
    </location>
</feature>
<evidence type="ECO:0000313" key="2">
    <source>
        <dbReference type="EMBL" id="GHG00040.1"/>
    </source>
</evidence>
<feature type="transmembrane region" description="Helical" evidence="1">
    <location>
        <begin position="51"/>
        <end position="71"/>
    </location>
</feature>
<dbReference type="AlphaFoldDB" id="A0A919ENL8"/>